<gene>
    <name evidence="5" type="ORF">LOC68_11415</name>
</gene>
<keyword evidence="3" id="KW-0732">Signal</keyword>
<keyword evidence="1 5" id="KW-0413">Isomerase</keyword>
<feature type="compositionally biased region" description="Low complexity" evidence="2">
    <location>
        <begin position="116"/>
        <end position="166"/>
    </location>
</feature>
<dbReference type="AlphaFoldDB" id="A0A9X1SGI0"/>
<evidence type="ECO:0000313" key="5">
    <source>
        <dbReference type="EMBL" id="MCC9629007.1"/>
    </source>
</evidence>
<keyword evidence="6" id="KW-1185">Reference proteome</keyword>
<dbReference type="PROSITE" id="PS50198">
    <property type="entry name" value="PPIC_PPIASE_2"/>
    <property type="match status" value="1"/>
</dbReference>
<feature type="compositionally biased region" description="Polar residues" evidence="2">
    <location>
        <begin position="228"/>
        <end position="245"/>
    </location>
</feature>
<feature type="domain" description="PpiC" evidence="4">
    <location>
        <begin position="430"/>
        <end position="529"/>
    </location>
</feature>
<comment type="caution">
    <text evidence="5">The sequence shown here is derived from an EMBL/GenBank/DDBJ whole genome shotgun (WGS) entry which is preliminary data.</text>
</comment>
<feature type="compositionally biased region" description="Low complexity" evidence="2">
    <location>
        <begin position="197"/>
        <end position="206"/>
    </location>
</feature>
<dbReference type="Gene3D" id="3.10.50.40">
    <property type="match status" value="1"/>
</dbReference>
<organism evidence="5 6">
    <name type="scientific">Blastopirellula sediminis</name>
    <dbReference type="NCBI Taxonomy" id="2894196"/>
    <lineage>
        <taxon>Bacteria</taxon>
        <taxon>Pseudomonadati</taxon>
        <taxon>Planctomycetota</taxon>
        <taxon>Planctomycetia</taxon>
        <taxon>Pirellulales</taxon>
        <taxon>Pirellulaceae</taxon>
        <taxon>Blastopirellula</taxon>
    </lineage>
</organism>
<feature type="compositionally biased region" description="Polar residues" evidence="2">
    <location>
        <begin position="91"/>
        <end position="111"/>
    </location>
</feature>
<dbReference type="Proteomes" id="UP001139103">
    <property type="component" value="Unassembled WGS sequence"/>
</dbReference>
<keyword evidence="1" id="KW-0697">Rotamase</keyword>
<evidence type="ECO:0000259" key="4">
    <source>
        <dbReference type="PROSITE" id="PS50198"/>
    </source>
</evidence>
<dbReference type="InterPro" id="IPR050245">
    <property type="entry name" value="PrsA_foldase"/>
</dbReference>
<feature type="compositionally biased region" description="Polar residues" evidence="2">
    <location>
        <begin position="180"/>
        <end position="195"/>
    </location>
</feature>
<dbReference type="PANTHER" id="PTHR47245:SF2">
    <property type="entry name" value="PEPTIDYL-PROLYL CIS-TRANS ISOMERASE HP_0175-RELATED"/>
    <property type="match status" value="1"/>
</dbReference>
<dbReference type="InterPro" id="IPR000297">
    <property type="entry name" value="PPIase_PpiC"/>
</dbReference>
<evidence type="ECO:0000256" key="3">
    <source>
        <dbReference type="SAM" id="SignalP"/>
    </source>
</evidence>
<feature type="signal peptide" evidence="3">
    <location>
        <begin position="1"/>
        <end position="20"/>
    </location>
</feature>
<sequence>MIRRSSIFIFLLTFAMSTFGSLPWCAKSAQLHAQVSGFQSWLPWSKKESAETTPTDPFKNRGGSAPEYRVADMPSTTTTTPATKPLPYPSNPYSTPGYTQQPTARAVTTQIGDEPSGAAATTPTSSTTYANSTTQPWRPQYQQGAAAWGQQQQQQPVATTPPTQTGYQPWQGRVQPTAPPSQYGQYGAPSQNRVPSATPAPQATTPNSYPNTYATGAYAPPVANAYPTTSTVASEQEQPAATLQATEPAPGPSAAEDDKLFKPARIIALVGGQPILAGDILGPVNQALAKRLAELPEEQRSQVTEELLEEQRQMALRELLPGLIDTKMVYLDFIRTIPQDKLKEMQAHLDTQYAEFQMQNDLDTYGVHTPAELDIVLRGEGSSLEKKKRLFLEQIIAQQQLRTHVKPDTEVTHLQMLDFYHEHAAEYERPARARWEQLMVRFDKFGTKAEAEQAIADMGNQVLRGAPLDAVAKKHSQGFRAADGGQYDWTTRSSLKNETIDAAIFSLPPNRLSQIIESAEGYHIVRVLEREEDSMKPFRDAQLEIKEKIRRERANQAQREYIVGVRKRTPIWTIFDEEKSSQTASSPSPADRR</sequence>
<reference evidence="5" key="1">
    <citation type="submission" date="2021-11" db="EMBL/GenBank/DDBJ databases">
        <title>Genome sequence.</title>
        <authorList>
            <person name="Sun Q."/>
        </authorList>
    </citation>
    <scope>NUCLEOTIDE SEQUENCE</scope>
    <source>
        <strain evidence="5">JC732</strain>
    </source>
</reference>
<dbReference type="SUPFAM" id="SSF54534">
    <property type="entry name" value="FKBP-like"/>
    <property type="match status" value="1"/>
</dbReference>
<feature type="chain" id="PRO_5040732055" evidence="3">
    <location>
        <begin position="21"/>
        <end position="593"/>
    </location>
</feature>
<dbReference type="PANTHER" id="PTHR47245">
    <property type="entry name" value="PEPTIDYLPROLYL ISOMERASE"/>
    <property type="match status" value="1"/>
</dbReference>
<feature type="region of interest" description="Disordered" evidence="2">
    <location>
        <begin position="46"/>
        <end position="212"/>
    </location>
</feature>
<accession>A0A9X1SGI0</accession>
<dbReference type="GO" id="GO:0003755">
    <property type="term" value="F:peptidyl-prolyl cis-trans isomerase activity"/>
    <property type="evidence" value="ECO:0007669"/>
    <property type="project" value="UniProtKB-KW"/>
</dbReference>
<evidence type="ECO:0000256" key="2">
    <source>
        <dbReference type="SAM" id="MobiDB-lite"/>
    </source>
</evidence>
<evidence type="ECO:0000256" key="1">
    <source>
        <dbReference type="PROSITE-ProRule" id="PRU00278"/>
    </source>
</evidence>
<name>A0A9X1SGI0_9BACT</name>
<dbReference type="EC" id="5.2.1.8" evidence="5"/>
<dbReference type="Gene3D" id="1.10.4030.10">
    <property type="entry name" value="Porin chaperone SurA, peptide-binding domain"/>
    <property type="match status" value="1"/>
</dbReference>
<dbReference type="EMBL" id="JAJKFT010000009">
    <property type="protein sequence ID" value="MCC9629007.1"/>
    <property type="molecule type" value="Genomic_DNA"/>
</dbReference>
<dbReference type="InterPro" id="IPR046357">
    <property type="entry name" value="PPIase_dom_sf"/>
</dbReference>
<dbReference type="Pfam" id="PF00639">
    <property type="entry name" value="Rotamase"/>
    <property type="match status" value="1"/>
</dbReference>
<evidence type="ECO:0000313" key="6">
    <source>
        <dbReference type="Proteomes" id="UP001139103"/>
    </source>
</evidence>
<feature type="compositionally biased region" description="Low complexity" evidence="2">
    <location>
        <begin position="74"/>
        <end position="83"/>
    </location>
</feature>
<feature type="region of interest" description="Disordered" evidence="2">
    <location>
        <begin position="228"/>
        <end position="257"/>
    </location>
</feature>
<dbReference type="RefSeq" id="WP_230218593.1">
    <property type="nucleotide sequence ID" value="NZ_JAJKFT010000009.1"/>
</dbReference>
<proteinExistence type="predicted"/>
<protein>
    <submittedName>
        <fullName evidence="5">Peptidylprolyl isomerase</fullName>
        <ecNumber evidence="5">5.2.1.8</ecNumber>
    </submittedName>
</protein>